<comment type="caution">
    <text evidence="2">The sequence shown here is derived from an EMBL/GenBank/DDBJ whole genome shotgun (WGS) entry which is preliminary data.</text>
</comment>
<reference evidence="2" key="1">
    <citation type="submission" date="2022-03" db="EMBL/GenBank/DDBJ databases">
        <title>Genomic analyses of argali, domestic sheep and their hybrids provide insights into chromosomal evolution, heterosis and genetic basis of agronomic traits.</title>
        <authorList>
            <person name="Li M."/>
        </authorList>
    </citation>
    <scope>NUCLEOTIDE SEQUENCE</scope>
    <source>
        <strain evidence="2">CAU-MHL-2022a</strain>
        <tissue evidence="2">Skin</tissue>
    </source>
</reference>
<feature type="region of interest" description="Disordered" evidence="1">
    <location>
        <begin position="231"/>
        <end position="260"/>
    </location>
</feature>
<feature type="compositionally biased region" description="Polar residues" evidence="1">
    <location>
        <begin position="231"/>
        <end position="241"/>
    </location>
</feature>
<evidence type="ECO:0000256" key="1">
    <source>
        <dbReference type="SAM" id="MobiDB-lite"/>
    </source>
</evidence>
<protein>
    <submittedName>
        <fullName evidence="2">Uncharacterized protein</fullName>
    </submittedName>
</protein>
<keyword evidence="3" id="KW-1185">Reference proteome</keyword>
<organism evidence="2 3">
    <name type="scientific">Ovis ammon polii</name>
    <dbReference type="NCBI Taxonomy" id="230172"/>
    <lineage>
        <taxon>Eukaryota</taxon>
        <taxon>Metazoa</taxon>
        <taxon>Chordata</taxon>
        <taxon>Craniata</taxon>
        <taxon>Vertebrata</taxon>
        <taxon>Euteleostomi</taxon>
        <taxon>Mammalia</taxon>
        <taxon>Eutheria</taxon>
        <taxon>Laurasiatheria</taxon>
        <taxon>Artiodactyla</taxon>
        <taxon>Ruminantia</taxon>
        <taxon>Pecora</taxon>
        <taxon>Bovidae</taxon>
        <taxon>Caprinae</taxon>
        <taxon>Ovis</taxon>
    </lineage>
</organism>
<sequence length="284" mass="31516">MYEKQESQRVKSGLDVMFSKTCQSLLVTVSVSFHQYMKSRIMQDKPQDRENLESVYQYFLREGNGNPLQYSCLENPMDRGAWKAAVHGVTQSQTRLKRLSSSSREVKRSAQLPPVGAAILMLPDFCTTCHSVCFQHGQGMKAIMPADKGEILTVSVPEEPFKCESETQEQYIDNDYSPALWLTQLPYTLFYTYELVYNSETTLPNEIQLSFYSSHQHNLVSVVGQCETSSCGSSGKESTGSVGDLGLTPGLGRSPGEGEGYPLQCSGLESPVDCMVHGVTESRT</sequence>
<evidence type="ECO:0000313" key="3">
    <source>
        <dbReference type="Proteomes" id="UP001214576"/>
    </source>
</evidence>
<name>A0AAD4UNK8_OVIAM</name>
<dbReference type="AlphaFoldDB" id="A0AAD4UNK8"/>
<gene>
    <name evidence="2" type="ORF">MG293_000399</name>
</gene>
<dbReference type="EMBL" id="JAKZEL010000001">
    <property type="protein sequence ID" value="KAI4548069.1"/>
    <property type="molecule type" value="Genomic_DNA"/>
</dbReference>
<evidence type="ECO:0000313" key="2">
    <source>
        <dbReference type="EMBL" id="KAI4548069.1"/>
    </source>
</evidence>
<accession>A0AAD4UNK8</accession>
<proteinExistence type="predicted"/>
<dbReference type="Proteomes" id="UP001214576">
    <property type="component" value="Unassembled WGS sequence"/>
</dbReference>